<dbReference type="HOGENOM" id="CLU_032951_2_0_1"/>
<dbReference type="Gramene" id="EFJ19748">
    <property type="protein sequence ID" value="EFJ19748"/>
    <property type="gene ID" value="SELMODRAFT_233294"/>
</dbReference>
<dbReference type="PROSITE" id="PS00678">
    <property type="entry name" value="WD_REPEATS_1"/>
    <property type="match status" value="2"/>
</dbReference>
<dbReference type="GO" id="GO:0031464">
    <property type="term" value="C:Cul4A-RING E3 ubiquitin ligase complex"/>
    <property type="evidence" value="ECO:0000318"/>
    <property type="project" value="GO_Central"/>
</dbReference>
<organism evidence="7">
    <name type="scientific">Selaginella moellendorffii</name>
    <name type="common">Spikemoss</name>
    <dbReference type="NCBI Taxonomy" id="88036"/>
    <lineage>
        <taxon>Eukaryota</taxon>
        <taxon>Viridiplantae</taxon>
        <taxon>Streptophyta</taxon>
        <taxon>Embryophyta</taxon>
        <taxon>Tracheophyta</taxon>
        <taxon>Lycopodiopsida</taxon>
        <taxon>Selaginellales</taxon>
        <taxon>Selaginellaceae</taxon>
        <taxon>Selaginella</taxon>
    </lineage>
</organism>
<feature type="repeat" description="WD" evidence="5">
    <location>
        <begin position="349"/>
        <end position="381"/>
    </location>
</feature>
<dbReference type="Gene3D" id="2.130.10.10">
    <property type="entry name" value="YVTN repeat-like/Quinoprotein amine dehydrogenase"/>
    <property type="match status" value="1"/>
</dbReference>
<dbReference type="PANTHER" id="PTHR46202:SF1">
    <property type="entry name" value="DNA EXCISION REPAIR PROTEIN ERCC-8"/>
    <property type="match status" value="1"/>
</dbReference>
<accession>D8S7F5</accession>
<dbReference type="PROSITE" id="PS50294">
    <property type="entry name" value="WD_REPEATS_REGION"/>
    <property type="match status" value="4"/>
</dbReference>
<evidence type="ECO:0000313" key="6">
    <source>
        <dbReference type="EMBL" id="EFJ19748.1"/>
    </source>
</evidence>
<dbReference type="GO" id="GO:0000209">
    <property type="term" value="P:protein polyubiquitination"/>
    <property type="evidence" value="ECO:0000318"/>
    <property type="project" value="GO_Central"/>
</dbReference>
<sequence length="408" mass="45143">MWSGLRERELGAPPWRYAASVRRMRSHALELCKTKDVISSGRGAVNSLQIDPVEARYMLAGNGNGSISVYDISQPTTVEHYSQKHEALFSIDKAHRYSVSSVRWYPVDTGIFISGSFDKHINVWDANTLEVLMQFKMPGKVFGVSMSPVSTTHMLIATGTEDYRIRLCDISSGAFTHTLSAHRDAVWAVKWSASSEWILISGGCDGAIRLWDIRRAGCFYVLDQHRSSASQEATEISRAAKTSKDATPGRVHPGLTSALDRSTAHYGTVTSLQTSRDGHYLLSAGSDSRVKLWDIERGCNTLVNYEATNINGNLTCELEVSGDKPLVFVPCLTSIQVYDMLSGRLLSTLKGHYELVKCCAYHSQSQELYSGSNDRRILVWSPEQSVSEDEALGTIAAQVQADEDNWSD</sequence>
<keyword evidence="2" id="KW-0677">Repeat</keyword>
<dbReference type="AlphaFoldDB" id="D8S7F5"/>
<dbReference type="GO" id="GO:0000109">
    <property type="term" value="C:nucleotide-excision repair complex"/>
    <property type="evidence" value="ECO:0000318"/>
    <property type="project" value="GO_Central"/>
</dbReference>
<dbReference type="PANTHER" id="PTHR46202">
    <property type="entry name" value="DNA EXCISION REPAIR PROTEIN ERCC-8"/>
    <property type="match status" value="1"/>
</dbReference>
<keyword evidence="1 5" id="KW-0853">WD repeat</keyword>
<dbReference type="GO" id="GO:0006283">
    <property type="term" value="P:transcription-coupled nucleotide-excision repair"/>
    <property type="evidence" value="ECO:0000318"/>
    <property type="project" value="GO_Central"/>
</dbReference>
<evidence type="ECO:0000256" key="3">
    <source>
        <dbReference type="ARBA" id="ARBA00022763"/>
    </source>
</evidence>
<dbReference type="STRING" id="88036.D8S7F5"/>
<dbReference type="KEGG" id="smo:SELMODRAFT_233294"/>
<dbReference type="Proteomes" id="UP000001514">
    <property type="component" value="Unassembled WGS sequence"/>
</dbReference>
<feature type="repeat" description="WD" evidence="5">
    <location>
        <begin position="92"/>
        <end position="134"/>
    </location>
</feature>
<gene>
    <name evidence="6" type="ORF">SELMODRAFT_233294</name>
</gene>
<proteinExistence type="predicted"/>
<dbReference type="PRINTS" id="PR00320">
    <property type="entry name" value="GPROTEINBRPT"/>
</dbReference>
<dbReference type="OMA" id="WIPAPRE"/>
<dbReference type="SUPFAM" id="SSF50978">
    <property type="entry name" value="WD40 repeat-like"/>
    <property type="match status" value="1"/>
</dbReference>
<reference evidence="6 7" key="1">
    <citation type="journal article" date="2011" name="Science">
        <title>The Selaginella genome identifies genetic changes associated with the evolution of vascular plants.</title>
        <authorList>
            <person name="Banks J.A."/>
            <person name="Nishiyama T."/>
            <person name="Hasebe M."/>
            <person name="Bowman J.L."/>
            <person name="Gribskov M."/>
            <person name="dePamphilis C."/>
            <person name="Albert V.A."/>
            <person name="Aono N."/>
            <person name="Aoyama T."/>
            <person name="Ambrose B.A."/>
            <person name="Ashton N.W."/>
            <person name="Axtell M.J."/>
            <person name="Barker E."/>
            <person name="Barker M.S."/>
            <person name="Bennetzen J.L."/>
            <person name="Bonawitz N.D."/>
            <person name="Chapple C."/>
            <person name="Cheng C."/>
            <person name="Correa L.G."/>
            <person name="Dacre M."/>
            <person name="DeBarry J."/>
            <person name="Dreyer I."/>
            <person name="Elias M."/>
            <person name="Engstrom E.M."/>
            <person name="Estelle M."/>
            <person name="Feng L."/>
            <person name="Finet C."/>
            <person name="Floyd S.K."/>
            <person name="Frommer W.B."/>
            <person name="Fujita T."/>
            <person name="Gramzow L."/>
            <person name="Gutensohn M."/>
            <person name="Harholt J."/>
            <person name="Hattori M."/>
            <person name="Heyl A."/>
            <person name="Hirai T."/>
            <person name="Hiwatashi Y."/>
            <person name="Ishikawa M."/>
            <person name="Iwata M."/>
            <person name="Karol K.G."/>
            <person name="Koehler B."/>
            <person name="Kolukisaoglu U."/>
            <person name="Kubo M."/>
            <person name="Kurata T."/>
            <person name="Lalonde S."/>
            <person name="Li K."/>
            <person name="Li Y."/>
            <person name="Litt A."/>
            <person name="Lyons E."/>
            <person name="Manning G."/>
            <person name="Maruyama T."/>
            <person name="Michael T.P."/>
            <person name="Mikami K."/>
            <person name="Miyazaki S."/>
            <person name="Morinaga S."/>
            <person name="Murata T."/>
            <person name="Mueller-Roeber B."/>
            <person name="Nelson D.R."/>
            <person name="Obara M."/>
            <person name="Oguri Y."/>
            <person name="Olmstead R.G."/>
            <person name="Onodera N."/>
            <person name="Petersen B.L."/>
            <person name="Pils B."/>
            <person name="Prigge M."/>
            <person name="Rensing S.A."/>
            <person name="Riano-Pachon D.M."/>
            <person name="Roberts A.W."/>
            <person name="Sato Y."/>
            <person name="Scheller H.V."/>
            <person name="Schulz B."/>
            <person name="Schulz C."/>
            <person name="Shakirov E.V."/>
            <person name="Shibagaki N."/>
            <person name="Shinohara N."/>
            <person name="Shippen D.E."/>
            <person name="Soerensen I."/>
            <person name="Sotooka R."/>
            <person name="Sugimoto N."/>
            <person name="Sugita M."/>
            <person name="Sumikawa N."/>
            <person name="Tanurdzic M."/>
            <person name="Theissen G."/>
            <person name="Ulvskov P."/>
            <person name="Wakazuki S."/>
            <person name="Weng J.K."/>
            <person name="Willats W.W."/>
            <person name="Wipf D."/>
            <person name="Wolf P.G."/>
            <person name="Yang L."/>
            <person name="Zimmer A.D."/>
            <person name="Zhu Q."/>
            <person name="Mitros T."/>
            <person name="Hellsten U."/>
            <person name="Loque D."/>
            <person name="Otillar R."/>
            <person name="Salamov A."/>
            <person name="Schmutz J."/>
            <person name="Shapiro H."/>
            <person name="Lindquist E."/>
            <person name="Lucas S."/>
            <person name="Rokhsar D."/>
            <person name="Grigoriev I.V."/>
        </authorList>
    </citation>
    <scope>NUCLEOTIDE SEQUENCE [LARGE SCALE GENOMIC DNA]</scope>
</reference>
<dbReference type="SMART" id="SM00320">
    <property type="entry name" value="WD40"/>
    <property type="match status" value="6"/>
</dbReference>
<dbReference type="FunCoup" id="D8S7F5">
    <property type="interactions" value="4117"/>
</dbReference>
<evidence type="ECO:0000313" key="7">
    <source>
        <dbReference type="Proteomes" id="UP000001514"/>
    </source>
</evidence>
<protein>
    <submittedName>
        <fullName evidence="6">Uncharacterized protein</fullName>
    </submittedName>
</protein>
<dbReference type="InterPro" id="IPR019775">
    <property type="entry name" value="WD40_repeat_CS"/>
</dbReference>
<keyword evidence="3" id="KW-0227">DNA damage</keyword>
<dbReference type="InterPro" id="IPR036322">
    <property type="entry name" value="WD40_repeat_dom_sf"/>
</dbReference>
<feature type="repeat" description="WD" evidence="5">
    <location>
        <begin position="179"/>
        <end position="221"/>
    </location>
</feature>
<dbReference type="InterPro" id="IPR020472">
    <property type="entry name" value="WD40_PAC1"/>
</dbReference>
<keyword evidence="7" id="KW-1185">Reference proteome</keyword>
<dbReference type="Pfam" id="PF00400">
    <property type="entry name" value="WD40"/>
    <property type="match status" value="4"/>
</dbReference>
<dbReference type="InParanoid" id="D8S7F5"/>
<dbReference type="InterPro" id="IPR015943">
    <property type="entry name" value="WD40/YVTN_repeat-like_dom_sf"/>
</dbReference>
<keyword evidence="4" id="KW-0234">DNA repair</keyword>
<dbReference type="eggNOG" id="KOG4283">
    <property type="taxonomic scope" value="Eukaryota"/>
</dbReference>
<dbReference type="InterPro" id="IPR042238">
    <property type="entry name" value="Rad28/ERCC8/Ckn1/ATCSA-1"/>
</dbReference>
<evidence type="ECO:0000256" key="5">
    <source>
        <dbReference type="PROSITE-ProRule" id="PRU00221"/>
    </source>
</evidence>
<evidence type="ECO:0000256" key="1">
    <source>
        <dbReference type="ARBA" id="ARBA00022574"/>
    </source>
</evidence>
<evidence type="ECO:0000256" key="4">
    <source>
        <dbReference type="ARBA" id="ARBA00023204"/>
    </source>
</evidence>
<name>D8S7F5_SELML</name>
<evidence type="ECO:0000256" key="2">
    <source>
        <dbReference type="ARBA" id="ARBA00022737"/>
    </source>
</evidence>
<dbReference type="PROSITE" id="PS50082">
    <property type="entry name" value="WD_REPEATS_2"/>
    <property type="match status" value="4"/>
</dbReference>
<dbReference type="EMBL" id="GL377605">
    <property type="protein sequence ID" value="EFJ19748.1"/>
    <property type="molecule type" value="Genomic_DNA"/>
</dbReference>
<feature type="repeat" description="WD" evidence="5">
    <location>
        <begin position="262"/>
        <end position="303"/>
    </location>
</feature>
<dbReference type="InterPro" id="IPR001680">
    <property type="entry name" value="WD40_rpt"/>
</dbReference>
<dbReference type="GO" id="GO:0043161">
    <property type="term" value="P:proteasome-mediated ubiquitin-dependent protein catabolic process"/>
    <property type="evidence" value="ECO:0000318"/>
    <property type="project" value="GO_Central"/>
</dbReference>